<comment type="function">
    <text evidence="4 5">Cell division protein that is part of the divisome complex and is recruited early to the Z-ring. Probably stimulates Z-ring formation, perhaps through the cross-linking of FtsZ protofilaments. Its function overlaps with FtsA.</text>
</comment>
<sequence>MANNLFKSLFSDSESDNQDEYYDEQTPVSQSDNKVVSMNSIRQRSSKIALYEPRLYADVKQIADQLLNDRAVIVNFSQMDSKVASRIVDFLNGTVFAISGDIKRIGKEIFLCTPKNFEVSGNLSDNLKNDTDKI</sequence>
<comment type="similarity">
    <text evidence="5">Belongs to the SepF family.</text>
</comment>
<name>A0ABR8PAG8_9LACO</name>
<dbReference type="InterPro" id="IPR023052">
    <property type="entry name" value="Cell_div_SepF"/>
</dbReference>
<evidence type="ECO:0000256" key="1">
    <source>
        <dbReference type="ARBA" id="ARBA00022618"/>
    </source>
</evidence>
<evidence type="ECO:0000256" key="4">
    <source>
        <dbReference type="ARBA" id="ARBA00044936"/>
    </source>
</evidence>
<keyword evidence="8" id="KW-1185">Reference proteome</keyword>
<comment type="caution">
    <text evidence="7">The sequence shown here is derived from an EMBL/GenBank/DDBJ whole genome shotgun (WGS) entry which is preliminary data.</text>
</comment>
<dbReference type="HAMAP" id="MF_01197">
    <property type="entry name" value="SepF"/>
    <property type="match status" value="1"/>
</dbReference>
<proteinExistence type="inferred from homology"/>
<keyword evidence="5" id="KW-0963">Cytoplasm</keyword>
<evidence type="ECO:0000256" key="5">
    <source>
        <dbReference type="HAMAP-Rule" id="MF_01197"/>
    </source>
</evidence>
<keyword evidence="2 5" id="KW-0717">Septation</keyword>
<evidence type="ECO:0000313" key="8">
    <source>
        <dbReference type="Proteomes" id="UP000616837"/>
    </source>
</evidence>
<keyword evidence="1 5" id="KW-0132">Cell division</keyword>
<dbReference type="RefSeq" id="WP_191683694.1">
    <property type="nucleotide sequence ID" value="NZ_JACSQW010000002.1"/>
</dbReference>
<accession>A0ABR8PAG8</accession>
<dbReference type="Proteomes" id="UP000616837">
    <property type="component" value="Unassembled WGS sequence"/>
</dbReference>
<organism evidence="7 8">
    <name type="scientific">Limosilactobacillus avistercoris</name>
    <dbReference type="NCBI Taxonomy" id="2762243"/>
    <lineage>
        <taxon>Bacteria</taxon>
        <taxon>Bacillati</taxon>
        <taxon>Bacillota</taxon>
        <taxon>Bacilli</taxon>
        <taxon>Lactobacillales</taxon>
        <taxon>Lactobacillaceae</taxon>
        <taxon>Limosilactobacillus</taxon>
    </lineage>
</organism>
<dbReference type="Gene3D" id="3.30.110.150">
    <property type="entry name" value="SepF-like protein"/>
    <property type="match status" value="1"/>
</dbReference>
<dbReference type="InterPro" id="IPR038594">
    <property type="entry name" value="SepF-like_sf"/>
</dbReference>
<dbReference type="PANTHER" id="PTHR35798:SF1">
    <property type="entry name" value="CELL DIVISION PROTEIN SEPF"/>
    <property type="match status" value="1"/>
</dbReference>
<feature type="region of interest" description="Disordered" evidence="6">
    <location>
        <begin position="12"/>
        <end position="33"/>
    </location>
</feature>
<gene>
    <name evidence="5 7" type="primary">sepF</name>
    <name evidence="7" type="ORF">H9564_00850</name>
</gene>
<keyword evidence="3 5" id="KW-0131">Cell cycle</keyword>
<reference evidence="7 8" key="1">
    <citation type="submission" date="2020-08" db="EMBL/GenBank/DDBJ databases">
        <title>A Genomic Blueprint of the Chicken Gut Microbiome.</title>
        <authorList>
            <person name="Gilroy R."/>
            <person name="Ravi A."/>
            <person name="Getino M."/>
            <person name="Pursley I."/>
            <person name="Horton D.L."/>
            <person name="Alikhan N.-F."/>
            <person name="Baker D."/>
            <person name="Gharbi K."/>
            <person name="Hall N."/>
            <person name="Watson M."/>
            <person name="Adriaenssens E.M."/>
            <person name="Foster-Nyarko E."/>
            <person name="Jarju S."/>
            <person name="Secka A."/>
            <person name="Antonio M."/>
            <person name="Oren A."/>
            <person name="Chaudhuri R."/>
            <person name="La Ragione R.M."/>
            <person name="Hildebrand F."/>
            <person name="Pallen M.J."/>
        </authorList>
    </citation>
    <scope>NUCLEOTIDE SEQUENCE [LARGE SCALE GENOMIC DNA]</scope>
    <source>
        <strain evidence="7 8">Sa3CUN2</strain>
    </source>
</reference>
<evidence type="ECO:0000256" key="3">
    <source>
        <dbReference type="ARBA" id="ARBA00023306"/>
    </source>
</evidence>
<comment type="subunit">
    <text evidence="5">Homodimer. Interacts with FtsZ.</text>
</comment>
<protein>
    <recommendedName>
        <fullName evidence="5">Cell division protein SepF</fullName>
    </recommendedName>
</protein>
<dbReference type="InterPro" id="IPR007561">
    <property type="entry name" value="Cell_div_SepF/SepF-rel"/>
</dbReference>
<dbReference type="PANTHER" id="PTHR35798">
    <property type="entry name" value="CELL DIVISION PROTEIN SEPF"/>
    <property type="match status" value="1"/>
</dbReference>
<evidence type="ECO:0000313" key="7">
    <source>
        <dbReference type="EMBL" id="MBD7894289.1"/>
    </source>
</evidence>
<comment type="subcellular location">
    <subcellularLocation>
        <location evidence="5">Cytoplasm</location>
    </subcellularLocation>
    <text evidence="5">Localizes to the division site, in a FtsZ-dependent manner.</text>
</comment>
<dbReference type="Pfam" id="PF04472">
    <property type="entry name" value="SepF"/>
    <property type="match status" value="1"/>
</dbReference>
<dbReference type="EMBL" id="JACSQW010000002">
    <property type="protein sequence ID" value="MBD7894289.1"/>
    <property type="molecule type" value="Genomic_DNA"/>
</dbReference>
<evidence type="ECO:0000256" key="2">
    <source>
        <dbReference type="ARBA" id="ARBA00023210"/>
    </source>
</evidence>
<feature type="compositionally biased region" description="Acidic residues" evidence="6">
    <location>
        <begin position="13"/>
        <end position="23"/>
    </location>
</feature>
<evidence type="ECO:0000256" key="6">
    <source>
        <dbReference type="SAM" id="MobiDB-lite"/>
    </source>
</evidence>
<dbReference type="GO" id="GO:0051301">
    <property type="term" value="P:cell division"/>
    <property type="evidence" value="ECO:0007669"/>
    <property type="project" value="UniProtKB-KW"/>
</dbReference>